<gene>
    <name evidence="2" type="ORF">ILP92_02695</name>
</gene>
<proteinExistence type="predicted"/>
<sequence length="54" mass="5432">MSTTTATPISLAPDTRTAPTAGRPGGPVFIGDAVTPLAGTTLLALTWPKGPNDR</sequence>
<dbReference type="RefSeq" id="WP_198914806.1">
    <property type="nucleotide sequence ID" value="NZ_JAEKPD010000001.1"/>
</dbReference>
<evidence type="ECO:0000313" key="3">
    <source>
        <dbReference type="Proteomes" id="UP000642488"/>
    </source>
</evidence>
<evidence type="ECO:0000256" key="1">
    <source>
        <dbReference type="SAM" id="MobiDB-lite"/>
    </source>
</evidence>
<name>A0A934MFP8_9RHOB</name>
<dbReference type="Proteomes" id="UP000642488">
    <property type="component" value="Unassembled WGS sequence"/>
</dbReference>
<reference evidence="2" key="1">
    <citation type="submission" date="2020-12" db="EMBL/GenBank/DDBJ databases">
        <title>Bacterial taxonomy.</title>
        <authorList>
            <person name="Pan X."/>
        </authorList>
    </citation>
    <scope>NUCLEOTIDE SEQUENCE</scope>
    <source>
        <strain evidence="2">KCTC 52957</strain>
    </source>
</reference>
<protein>
    <submittedName>
        <fullName evidence="2">Uncharacterized protein</fullName>
    </submittedName>
</protein>
<comment type="caution">
    <text evidence="2">The sequence shown here is derived from an EMBL/GenBank/DDBJ whole genome shotgun (WGS) entry which is preliminary data.</text>
</comment>
<keyword evidence="3" id="KW-1185">Reference proteome</keyword>
<evidence type="ECO:0000313" key="2">
    <source>
        <dbReference type="EMBL" id="MBJ3761659.1"/>
    </source>
</evidence>
<accession>A0A934MFP8</accession>
<feature type="region of interest" description="Disordered" evidence="1">
    <location>
        <begin position="1"/>
        <end position="27"/>
    </location>
</feature>
<dbReference type="EMBL" id="JAEKPD010000001">
    <property type="protein sequence ID" value="MBJ3761659.1"/>
    <property type="molecule type" value="Genomic_DNA"/>
</dbReference>
<dbReference type="AlphaFoldDB" id="A0A934MFP8"/>
<organism evidence="2 3">
    <name type="scientific">Palleronia pontilimi</name>
    <dbReference type="NCBI Taxonomy" id="1964209"/>
    <lineage>
        <taxon>Bacteria</taxon>
        <taxon>Pseudomonadati</taxon>
        <taxon>Pseudomonadota</taxon>
        <taxon>Alphaproteobacteria</taxon>
        <taxon>Rhodobacterales</taxon>
        <taxon>Roseobacteraceae</taxon>
        <taxon>Palleronia</taxon>
    </lineage>
</organism>